<dbReference type="Pfam" id="PF16266">
    <property type="entry name" value="DUF4919"/>
    <property type="match status" value="1"/>
</dbReference>
<accession>A0AAE3KX15</accession>
<evidence type="ECO:0000313" key="2">
    <source>
        <dbReference type="EMBL" id="MCP9763870.1"/>
    </source>
</evidence>
<dbReference type="Proteomes" id="UP001204144">
    <property type="component" value="Unassembled WGS sequence"/>
</dbReference>
<keyword evidence="3" id="KW-1185">Reference proteome</keyword>
<gene>
    <name evidence="2" type="ORF">EGI31_12985</name>
</gene>
<organism evidence="2 3">
    <name type="scientific">Lacihabitans soyangensis</name>
    <dbReference type="NCBI Taxonomy" id="869394"/>
    <lineage>
        <taxon>Bacteria</taxon>
        <taxon>Pseudomonadati</taxon>
        <taxon>Bacteroidota</taxon>
        <taxon>Cytophagia</taxon>
        <taxon>Cytophagales</taxon>
        <taxon>Leadbetterellaceae</taxon>
        <taxon>Lacihabitans</taxon>
    </lineage>
</organism>
<evidence type="ECO:0000256" key="1">
    <source>
        <dbReference type="SAM" id="SignalP"/>
    </source>
</evidence>
<dbReference type="Gene3D" id="3.30.1150.10">
    <property type="match status" value="1"/>
</dbReference>
<dbReference type="EMBL" id="RJUF01000043">
    <property type="protein sequence ID" value="MCP9763870.1"/>
    <property type="molecule type" value="Genomic_DNA"/>
</dbReference>
<dbReference type="AlphaFoldDB" id="A0AAE3KX15"/>
<name>A0AAE3KX15_9BACT</name>
<dbReference type="InterPro" id="IPR032578">
    <property type="entry name" value="DUF4919"/>
</dbReference>
<reference evidence="2 3" key="1">
    <citation type="submission" date="2018-11" db="EMBL/GenBank/DDBJ databases">
        <title>Novel bacteria species description.</title>
        <authorList>
            <person name="Han J.-H."/>
        </authorList>
    </citation>
    <scope>NUCLEOTIDE SEQUENCE [LARGE SCALE GENOMIC DNA]</scope>
    <source>
        <strain evidence="2 3">KCTC23259</strain>
    </source>
</reference>
<protein>
    <submittedName>
        <fullName evidence="2">DUF4919 domain-containing protein</fullName>
    </submittedName>
</protein>
<keyword evidence="1" id="KW-0732">Signal</keyword>
<evidence type="ECO:0000313" key="3">
    <source>
        <dbReference type="Proteomes" id="UP001204144"/>
    </source>
</evidence>
<feature type="signal peptide" evidence="1">
    <location>
        <begin position="1"/>
        <end position="30"/>
    </location>
</feature>
<feature type="chain" id="PRO_5042182629" evidence="1">
    <location>
        <begin position="31"/>
        <end position="376"/>
    </location>
</feature>
<comment type="caution">
    <text evidence="2">The sequence shown here is derived from an EMBL/GenBank/DDBJ whole genome shotgun (WGS) entry which is preliminary data.</text>
</comment>
<proteinExistence type="predicted"/>
<sequence>MLNSLNLPSQNSNMKKLIVVLITISSLANAQSINFSYKKDYTKYISDTKNSSSNYYFPKLKERISNYDTTLTKSEILHILIASTEIENDIEELESKEYEIFESSEKKEFNQSIELSKKLLIKYPWNLTAHKELSYALKSNGDSLSNDYKKHYQFFRKITESYLTTGNGNFESPMFSVTFMDAFQIMNGYFRCKPTTKQMFFENQTKDILYACQCYSSTYDQIFTKYFYLTHFKNYYGKFIEQLDDSKENINGYTIETVNGEDFKGKVFTQFDEVPFLFEEPNDLKDYIIKNLKYPSNQYLSTVNKSKTTSEYTISLKFVVTSKGELKNFQIASNDLDRKYAEIAINFLRNTKKWNPAKINGKAIDSLTSISIPFYF</sequence>